<gene>
    <name evidence="3" type="ORF">DSM107014_09215</name>
</gene>
<feature type="domain" description="DNA methylase adenine-specific" evidence="2">
    <location>
        <begin position="5"/>
        <end position="138"/>
    </location>
</feature>
<dbReference type="PRINTS" id="PR00507">
    <property type="entry name" value="N12N6MTFRASE"/>
</dbReference>
<evidence type="ECO:0000313" key="3">
    <source>
        <dbReference type="EMBL" id="MBR8828064.1"/>
    </source>
</evidence>
<proteinExistence type="predicted"/>
<dbReference type="GO" id="GO:0008170">
    <property type="term" value="F:N-methyltransferase activity"/>
    <property type="evidence" value="ECO:0007669"/>
    <property type="project" value="InterPro"/>
</dbReference>
<dbReference type="AlphaFoldDB" id="A0A941GQM4"/>
<dbReference type="InterPro" id="IPR052916">
    <property type="entry name" value="Type-I_RE_MTase_Subunit"/>
</dbReference>
<reference evidence="3" key="1">
    <citation type="submission" date="2021-02" db="EMBL/GenBank/DDBJ databases">
        <title>Metagenome analyses of Stigonema ocellatum DSM 106950, Chlorogloea purpurea SAG 13.99 and Gomphosphaeria aponina DSM 107014.</title>
        <authorList>
            <person name="Marter P."/>
            <person name="Huang S."/>
        </authorList>
    </citation>
    <scope>NUCLEOTIDE SEQUENCE</scope>
    <source>
        <strain evidence="3">JP213</strain>
    </source>
</reference>
<dbReference type="InterPro" id="IPR029063">
    <property type="entry name" value="SAM-dependent_MTases_sf"/>
</dbReference>
<comment type="caution">
    <text evidence="3">The sequence shown here is derived from an EMBL/GenBank/DDBJ whole genome shotgun (WGS) entry which is preliminary data.</text>
</comment>
<dbReference type="Pfam" id="PF02384">
    <property type="entry name" value="N6_Mtase"/>
    <property type="match status" value="1"/>
</dbReference>
<evidence type="ECO:0000256" key="1">
    <source>
        <dbReference type="ARBA" id="ARBA00022747"/>
    </source>
</evidence>
<dbReference type="SUPFAM" id="SSF53335">
    <property type="entry name" value="S-adenosyl-L-methionine-dependent methyltransferases"/>
    <property type="match status" value="1"/>
</dbReference>
<keyword evidence="3" id="KW-0808">Transferase</keyword>
<evidence type="ECO:0000313" key="4">
    <source>
        <dbReference type="Proteomes" id="UP000767446"/>
    </source>
</evidence>
<dbReference type="GO" id="GO:0032259">
    <property type="term" value="P:methylation"/>
    <property type="evidence" value="ECO:0007669"/>
    <property type="project" value="UniProtKB-KW"/>
</dbReference>
<dbReference type="PANTHER" id="PTHR42998:SF1">
    <property type="entry name" value="TYPE I RESTRICTION ENZYME HINDI METHYLASE SUBUNIT"/>
    <property type="match status" value="1"/>
</dbReference>
<dbReference type="PROSITE" id="PS00092">
    <property type="entry name" value="N6_MTASE"/>
    <property type="match status" value="1"/>
</dbReference>
<keyword evidence="1" id="KW-0680">Restriction system</keyword>
<dbReference type="InterPro" id="IPR002052">
    <property type="entry name" value="DNA_methylase_N6_adenine_CS"/>
</dbReference>
<name>A0A941GQM4_9CHRO</name>
<evidence type="ECO:0000259" key="2">
    <source>
        <dbReference type="Pfam" id="PF02384"/>
    </source>
</evidence>
<dbReference type="Proteomes" id="UP000767446">
    <property type="component" value="Unassembled WGS sequence"/>
</dbReference>
<dbReference type="GO" id="GO:0003677">
    <property type="term" value="F:DNA binding"/>
    <property type="evidence" value="ECO:0007669"/>
    <property type="project" value="InterPro"/>
</dbReference>
<dbReference type="GO" id="GO:0009307">
    <property type="term" value="P:DNA restriction-modification system"/>
    <property type="evidence" value="ECO:0007669"/>
    <property type="project" value="UniProtKB-KW"/>
</dbReference>
<accession>A0A941GQM4</accession>
<dbReference type="PANTHER" id="PTHR42998">
    <property type="entry name" value="TYPE I RESTRICTION ENZYME HINDVIIP M PROTEIN-RELATED"/>
    <property type="match status" value="1"/>
</dbReference>
<keyword evidence="3" id="KW-0489">Methyltransferase</keyword>
<dbReference type="InterPro" id="IPR003356">
    <property type="entry name" value="DNA_methylase_A-5"/>
</dbReference>
<dbReference type="Gene3D" id="3.40.50.150">
    <property type="entry name" value="Vaccinia Virus protein VP39"/>
    <property type="match status" value="1"/>
</dbReference>
<sequence length="151" mass="16887">MEIFLFKSNPTTWKLCRMNLAISSIEGNLGKNNADTFHNDQHKDLKADFILANPPFNMSDWGGDRLREDVRWRYGVPATGNANYAWIQQIIYHLAPNGVAGFVLANGSMSSNTSGEGDIRKALIEADLVDCMVALPYKNITKLKYQLVCGF</sequence>
<dbReference type="EMBL" id="JADQBC010000053">
    <property type="protein sequence ID" value="MBR8828064.1"/>
    <property type="molecule type" value="Genomic_DNA"/>
</dbReference>
<protein>
    <submittedName>
        <fullName evidence="3">N-6 DNA methylase</fullName>
    </submittedName>
</protein>
<organism evidence="3 4">
    <name type="scientific">Gomphosphaeria aponina SAG 52.96 = DSM 107014</name>
    <dbReference type="NCBI Taxonomy" id="1521640"/>
    <lineage>
        <taxon>Bacteria</taxon>
        <taxon>Bacillati</taxon>
        <taxon>Cyanobacteriota</taxon>
        <taxon>Cyanophyceae</taxon>
        <taxon>Oscillatoriophycideae</taxon>
        <taxon>Chroococcales</taxon>
        <taxon>Gomphosphaeriaceae</taxon>
        <taxon>Gomphosphaeria</taxon>
    </lineage>
</organism>